<feature type="domain" description="DNA-directed DNA polymerase family B exonuclease" evidence="13">
    <location>
        <begin position="78"/>
        <end position="253"/>
    </location>
</feature>
<evidence type="ECO:0000256" key="2">
    <source>
        <dbReference type="ARBA" id="ARBA00012417"/>
    </source>
</evidence>
<dbReference type="GO" id="GO:0016787">
    <property type="term" value="F:hydrolase activity"/>
    <property type="evidence" value="ECO:0007669"/>
    <property type="project" value="UniProtKB-KW"/>
</dbReference>
<dbReference type="Gene3D" id="1.20.1280.300">
    <property type="match status" value="1"/>
</dbReference>
<dbReference type="InterPro" id="IPR012337">
    <property type="entry name" value="RNaseH-like_sf"/>
</dbReference>
<proteinExistence type="inferred from homology"/>
<dbReference type="InterPro" id="IPR006134">
    <property type="entry name" value="DNA-dir_DNA_pol_B_multi_dom"/>
</dbReference>
<name>A0A6J5ME67_9CAUD</name>
<organism evidence="14">
    <name type="scientific">uncultured Caudovirales phage</name>
    <dbReference type="NCBI Taxonomy" id="2100421"/>
    <lineage>
        <taxon>Viruses</taxon>
        <taxon>Duplodnaviria</taxon>
        <taxon>Heunggongvirae</taxon>
        <taxon>Uroviricota</taxon>
        <taxon>Caudoviricetes</taxon>
        <taxon>Peduoviridae</taxon>
        <taxon>Maltschvirus</taxon>
        <taxon>Maltschvirus maltsch</taxon>
    </lineage>
</organism>
<dbReference type="EC" id="2.7.7.7" evidence="2"/>
<comment type="catalytic activity">
    <reaction evidence="11">
        <text>DNA(n) + a 2'-deoxyribonucleoside 5'-triphosphate = DNA(n+1) + diphosphate</text>
        <dbReference type="Rhea" id="RHEA:22508"/>
        <dbReference type="Rhea" id="RHEA-COMP:17339"/>
        <dbReference type="Rhea" id="RHEA-COMP:17340"/>
        <dbReference type="ChEBI" id="CHEBI:33019"/>
        <dbReference type="ChEBI" id="CHEBI:61560"/>
        <dbReference type="ChEBI" id="CHEBI:173112"/>
        <dbReference type="EC" id="2.7.7.7"/>
    </reaction>
</comment>
<comment type="similarity">
    <text evidence="1">Belongs to the DNA polymerase type-B family.</text>
</comment>
<dbReference type="Pfam" id="PF00136">
    <property type="entry name" value="DNA_pol_B"/>
    <property type="match status" value="2"/>
</dbReference>
<dbReference type="GO" id="GO:0003677">
    <property type="term" value="F:DNA binding"/>
    <property type="evidence" value="ECO:0007669"/>
    <property type="project" value="UniProtKB-KW"/>
</dbReference>
<keyword evidence="8" id="KW-0239">DNA-directed DNA polymerase</keyword>
<dbReference type="SMART" id="SM00486">
    <property type="entry name" value="POLBc"/>
    <property type="match status" value="1"/>
</dbReference>
<dbReference type="Gene3D" id="3.90.1600.10">
    <property type="entry name" value="Palm domain of DNA polymerase"/>
    <property type="match status" value="1"/>
</dbReference>
<keyword evidence="9" id="KW-1194">Viral DNA replication</keyword>
<evidence type="ECO:0000256" key="10">
    <source>
        <dbReference type="ARBA" id="ARBA00023125"/>
    </source>
</evidence>
<keyword evidence="3" id="KW-0808">Transferase</keyword>
<dbReference type="Pfam" id="PF03104">
    <property type="entry name" value="DNA_pol_B_exo1"/>
    <property type="match status" value="1"/>
</dbReference>
<dbReference type="PANTHER" id="PTHR10322">
    <property type="entry name" value="DNA POLYMERASE CATALYTIC SUBUNIT"/>
    <property type="match status" value="1"/>
</dbReference>
<evidence type="ECO:0000256" key="4">
    <source>
        <dbReference type="ARBA" id="ARBA00022695"/>
    </source>
</evidence>
<evidence type="ECO:0000256" key="1">
    <source>
        <dbReference type="ARBA" id="ARBA00005755"/>
    </source>
</evidence>
<evidence type="ECO:0000313" key="14">
    <source>
        <dbReference type="EMBL" id="CAB4143276.1"/>
    </source>
</evidence>
<dbReference type="SUPFAM" id="SSF56672">
    <property type="entry name" value="DNA/RNA polymerases"/>
    <property type="match status" value="1"/>
</dbReference>
<dbReference type="InterPro" id="IPR050240">
    <property type="entry name" value="DNA_pol_type-B"/>
</dbReference>
<dbReference type="GO" id="GO:0003887">
    <property type="term" value="F:DNA-directed DNA polymerase activity"/>
    <property type="evidence" value="ECO:0007669"/>
    <property type="project" value="UniProtKB-KW"/>
</dbReference>
<dbReference type="Gene3D" id="3.40.1820.10">
    <property type="entry name" value="DnaQ-like 3'-5' exonuclease"/>
    <property type="match status" value="1"/>
</dbReference>
<feature type="domain" description="DNA-directed DNA polymerase family B multifunctional" evidence="12">
    <location>
        <begin position="625"/>
        <end position="719"/>
    </location>
</feature>
<dbReference type="GO" id="GO:0000166">
    <property type="term" value="F:nucleotide binding"/>
    <property type="evidence" value="ECO:0007669"/>
    <property type="project" value="InterPro"/>
</dbReference>
<dbReference type="InterPro" id="IPR006172">
    <property type="entry name" value="DNA-dir_DNA_pol_B"/>
</dbReference>
<protein>
    <recommendedName>
        <fullName evidence="2">DNA-directed DNA polymerase</fullName>
        <ecNumber evidence="2">2.7.7.7</ecNumber>
    </recommendedName>
</protein>
<keyword evidence="5" id="KW-0235">DNA replication</keyword>
<reference evidence="14" key="1">
    <citation type="submission" date="2020-04" db="EMBL/GenBank/DDBJ databases">
        <authorList>
            <person name="Chiriac C."/>
            <person name="Salcher M."/>
            <person name="Ghai R."/>
            <person name="Kavagutti S V."/>
        </authorList>
    </citation>
    <scope>NUCLEOTIDE SEQUENCE</scope>
</reference>
<dbReference type="InterPro" id="IPR043502">
    <property type="entry name" value="DNA/RNA_pol_sf"/>
</dbReference>
<dbReference type="InterPro" id="IPR023211">
    <property type="entry name" value="DNA_pol_palm_dom_sf"/>
</dbReference>
<keyword evidence="7" id="KW-0378">Hydrolase</keyword>
<evidence type="ECO:0000259" key="13">
    <source>
        <dbReference type="Pfam" id="PF03104"/>
    </source>
</evidence>
<dbReference type="SUPFAM" id="SSF53098">
    <property type="entry name" value="Ribonuclease H-like"/>
    <property type="match status" value="1"/>
</dbReference>
<dbReference type="InterPro" id="IPR036397">
    <property type="entry name" value="RNaseH_sf"/>
</dbReference>
<keyword evidence="10" id="KW-0238">DNA-binding</keyword>
<feature type="domain" description="DNA-directed DNA polymerase family B multifunctional" evidence="12">
    <location>
        <begin position="328"/>
        <end position="571"/>
    </location>
</feature>
<keyword evidence="6" id="KW-0540">Nuclease</keyword>
<dbReference type="Gene3D" id="3.30.420.10">
    <property type="entry name" value="Ribonuclease H-like superfamily/Ribonuclease H"/>
    <property type="match status" value="1"/>
</dbReference>
<dbReference type="InterPro" id="IPR006133">
    <property type="entry name" value="DNA-dir_DNA_pol_B_exonuc"/>
</dbReference>
<evidence type="ECO:0000256" key="7">
    <source>
        <dbReference type="ARBA" id="ARBA00022801"/>
    </source>
</evidence>
<dbReference type="PANTHER" id="PTHR10322:SF23">
    <property type="entry name" value="DNA POLYMERASE DELTA CATALYTIC SUBUNIT"/>
    <property type="match status" value="1"/>
</dbReference>
<dbReference type="GO" id="GO:0004518">
    <property type="term" value="F:nuclease activity"/>
    <property type="evidence" value="ECO:0007669"/>
    <property type="project" value="UniProtKB-KW"/>
</dbReference>
<evidence type="ECO:0000256" key="8">
    <source>
        <dbReference type="ARBA" id="ARBA00022932"/>
    </source>
</evidence>
<dbReference type="EMBL" id="LR796420">
    <property type="protein sequence ID" value="CAB4143276.1"/>
    <property type="molecule type" value="Genomic_DNA"/>
</dbReference>
<evidence type="ECO:0000256" key="6">
    <source>
        <dbReference type="ARBA" id="ARBA00022722"/>
    </source>
</evidence>
<accession>A0A6J5ME67</accession>
<sequence>MAYKNIYYERAKNLIHLWDDTHGYQTMPYRKYAYKKDPHGQFRSMYGDRLTRIGKWDKDEAEDLFESDVPETTRVLVDMYDSDLPSTGHTVLTFDIEVEMISGLPNTQEAQNEITAIAAQDNISRVYDVFVLDKQRKIKKNDTNFSKDGRKVNVHLFDNEKNLLLAFLDYYQQINPTILTGWNIDFFDIPYLFNRIKNVCGEGHAKRLSPISECFYSPYRNKWSFGGVSILDYINLYKTYTYTLESSYTLNHIATKELGRGKVEYEGNLDDLFENDLEKFIEYNIVDVELVSALDDKLQFIELCRAVCHAGFVPYEDYIFSSKWLEGACLAYLKKKGLVATNKPKDRKERMQALRDNNEEKFIGAYVKEPIVGKYDWIYDLDLTSLYPSIIMTLNISPETKVGKIKNWDAEEWIKGVERNYIVSNETEEYEYTRQELADVIRDSNLGVAANGVLYNQDTPGLIADILNDWFNKRVEFRKLEKQYGEAGDNEKYEFYAKRQLVQKILLNSMYGVLGLPAFRFYDIDNAEAVTITGQTVIKKTAEMANIKYWKELGTKEDYNVYIDTDSIYMMAEPLVKHRYPDYKSFDQERMASEVNIIAEETQSFLNRFYDMLSEKFFFIPKEKHRFEIKKEYISKAGFWVAKKRYAQWMILKNGIKCDKLDVKGLDVVRSSFPKAFQEFMAKMLKDILMGKSNAEIDESLLQFKKDMFNFPVNKIAKGGAIKELSKYDDGSWKPGQSVANFEKGTPAHVKAGIAYNRLLKFFKCPYKHEPIRDGDKVKWVYLKTNPLGLEAVAFKDYNDPKEIMDFVENYVDRDTIYKAELENKIDDFYNALKWEKASVEAKTAKKFFAF</sequence>
<evidence type="ECO:0000256" key="3">
    <source>
        <dbReference type="ARBA" id="ARBA00022679"/>
    </source>
</evidence>
<keyword evidence="4" id="KW-0548">Nucleotidyltransferase</keyword>
<evidence type="ECO:0000256" key="9">
    <source>
        <dbReference type="ARBA" id="ARBA00023109"/>
    </source>
</evidence>
<gene>
    <name evidence="14" type="ORF">UFOVP449_147</name>
</gene>
<dbReference type="GO" id="GO:0039693">
    <property type="term" value="P:viral DNA genome replication"/>
    <property type="evidence" value="ECO:0007669"/>
    <property type="project" value="UniProtKB-KW"/>
</dbReference>
<dbReference type="GO" id="GO:0006261">
    <property type="term" value="P:DNA-templated DNA replication"/>
    <property type="evidence" value="ECO:0007669"/>
    <property type="project" value="TreeGrafter"/>
</dbReference>
<dbReference type="PRINTS" id="PR00106">
    <property type="entry name" value="DNAPOLB"/>
</dbReference>
<evidence type="ECO:0000256" key="5">
    <source>
        <dbReference type="ARBA" id="ARBA00022705"/>
    </source>
</evidence>
<evidence type="ECO:0000256" key="11">
    <source>
        <dbReference type="ARBA" id="ARBA00049244"/>
    </source>
</evidence>
<evidence type="ECO:0000259" key="12">
    <source>
        <dbReference type="Pfam" id="PF00136"/>
    </source>
</evidence>